<evidence type="ECO:0000313" key="3">
    <source>
        <dbReference type="Proteomes" id="UP000747399"/>
    </source>
</evidence>
<keyword evidence="1" id="KW-0812">Transmembrane</keyword>
<keyword evidence="1" id="KW-0472">Membrane</keyword>
<dbReference type="PANTHER" id="PTHR31323:SF1">
    <property type="entry name" value="MECHANOSENSITIVE ION CHANNEL PROTEIN"/>
    <property type="match status" value="1"/>
</dbReference>
<evidence type="ECO:0000256" key="1">
    <source>
        <dbReference type="SAM" id="Phobius"/>
    </source>
</evidence>
<feature type="transmembrane region" description="Helical" evidence="1">
    <location>
        <begin position="169"/>
        <end position="188"/>
    </location>
</feature>
<dbReference type="GO" id="GO:0005262">
    <property type="term" value="F:calcium channel activity"/>
    <property type="evidence" value="ECO:0007669"/>
    <property type="project" value="TreeGrafter"/>
</dbReference>
<dbReference type="PANTHER" id="PTHR31323">
    <property type="entry name" value="MECHANOSENSITIVE ION CHANNEL PROTEIN MSY2"/>
    <property type="match status" value="1"/>
</dbReference>
<dbReference type="GO" id="GO:0006874">
    <property type="term" value="P:intracellular calcium ion homeostasis"/>
    <property type="evidence" value="ECO:0007669"/>
    <property type="project" value="TreeGrafter"/>
</dbReference>
<evidence type="ECO:0000313" key="2">
    <source>
        <dbReference type="EMBL" id="GIL52978.1"/>
    </source>
</evidence>
<gene>
    <name evidence="2" type="ORF">Vafri_8559</name>
</gene>
<feature type="transmembrane region" description="Helical" evidence="1">
    <location>
        <begin position="48"/>
        <end position="71"/>
    </location>
</feature>
<proteinExistence type="predicted"/>
<reference evidence="2" key="1">
    <citation type="journal article" date="2021" name="Proc. Natl. Acad. Sci. U.S.A.">
        <title>Three genomes in the algal genus Volvox reveal the fate of a haploid sex-determining region after a transition to homothallism.</title>
        <authorList>
            <person name="Yamamoto K."/>
            <person name="Hamaji T."/>
            <person name="Kawai-Toyooka H."/>
            <person name="Matsuzaki R."/>
            <person name="Takahashi F."/>
            <person name="Nishimura Y."/>
            <person name="Kawachi M."/>
            <person name="Noguchi H."/>
            <person name="Minakuchi Y."/>
            <person name="Umen J.G."/>
            <person name="Toyoda A."/>
            <person name="Nozaki H."/>
        </authorList>
    </citation>
    <scope>NUCLEOTIDE SEQUENCE</scope>
    <source>
        <strain evidence="2">NIES-3780</strain>
    </source>
</reference>
<dbReference type="EMBL" id="BNCO01000014">
    <property type="protein sequence ID" value="GIL52978.1"/>
    <property type="molecule type" value="Genomic_DNA"/>
</dbReference>
<accession>A0A8J4B7E1</accession>
<protein>
    <submittedName>
        <fullName evidence="2">Uncharacterized protein</fullName>
    </submittedName>
</protein>
<organism evidence="2 3">
    <name type="scientific">Volvox africanus</name>
    <dbReference type="NCBI Taxonomy" id="51714"/>
    <lineage>
        <taxon>Eukaryota</taxon>
        <taxon>Viridiplantae</taxon>
        <taxon>Chlorophyta</taxon>
        <taxon>core chlorophytes</taxon>
        <taxon>Chlorophyceae</taxon>
        <taxon>CS clade</taxon>
        <taxon>Chlamydomonadales</taxon>
        <taxon>Volvocaceae</taxon>
        <taxon>Volvox</taxon>
    </lineage>
</organism>
<keyword evidence="3" id="KW-1185">Reference proteome</keyword>
<feature type="non-terminal residue" evidence="2">
    <location>
        <position position="1"/>
    </location>
</feature>
<keyword evidence="1" id="KW-1133">Transmembrane helix</keyword>
<sequence length="291" mass="33612">MEFKGLELDAQLDANRKDLLVFPEEDEDGEDDEGVEIKKTPWYKRTDLRWFVGSAFVATVLGVTGICMQLGKVHQVALDAEIFRWLYLVGGYVPIYWGIYFLISKIFMLIEWVYFRENLTYLKNIKENSASLISMLLELLWFMACFVWLWCEKDRCNSKLYHDAREVTWRVVLCIMLFTLANVIKVVTAKFFSMHFYRTAHFKKLKDSLEKEYYLQLLSVPRSRVLAQIAEAQAEAAAAKESGAMYRIRTVMQRRSLFNTLIPLQRLSRVTALVHAISGGVVSASKNSKGG</sequence>
<comment type="caution">
    <text evidence="2">The sequence shown here is derived from an EMBL/GenBank/DDBJ whole genome shotgun (WGS) entry which is preliminary data.</text>
</comment>
<feature type="transmembrane region" description="Helical" evidence="1">
    <location>
        <begin position="91"/>
        <end position="110"/>
    </location>
</feature>
<dbReference type="AlphaFoldDB" id="A0A8J4B7E1"/>
<feature type="transmembrane region" description="Helical" evidence="1">
    <location>
        <begin position="130"/>
        <end position="149"/>
    </location>
</feature>
<name>A0A8J4B7E1_9CHLO</name>
<dbReference type="Proteomes" id="UP000747399">
    <property type="component" value="Unassembled WGS sequence"/>
</dbReference>